<proteinExistence type="predicted"/>
<comment type="caution">
    <text evidence="2">The sequence shown here is derived from an EMBL/GenBank/DDBJ whole genome shotgun (WGS) entry which is preliminary data.</text>
</comment>
<dbReference type="Gene3D" id="3.50.50.60">
    <property type="entry name" value="FAD/NAD(P)-binding domain"/>
    <property type="match status" value="1"/>
</dbReference>
<reference evidence="3" key="1">
    <citation type="journal article" date="2019" name="Int. J. Syst. Evol. Microbiol.">
        <title>The Global Catalogue of Microorganisms (GCM) 10K type strain sequencing project: providing services to taxonomists for standard genome sequencing and annotation.</title>
        <authorList>
            <consortium name="The Broad Institute Genomics Platform"/>
            <consortium name="The Broad Institute Genome Sequencing Center for Infectious Disease"/>
            <person name="Wu L."/>
            <person name="Ma J."/>
        </authorList>
    </citation>
    <scope>NUCLEOTIDE SEQUENCE [LARGE SCALE GENOMIC DNA]</scope>
    <source>
        <strain evidence="3">JCM 30742</strain>
    </source>
</reference>
<evidence type="ECO:0000259" key="1">
    <source>
        <dbReference type="Pfam" id="PF01593"/>
    </source>
</evidence>
<organism evidence="2 3">
    <name type="scientific">Arthrobacter ginkgonis</name>
    <dbReference type="NCBI Taxonomy" id="1630594"/>
    <lineage>
        <taxon>Bacteria</taxon>
        <taxon>Bacillati</taxon>
        <taxon>Actinomycetota</taxon>
        <taxon>Actinomycetes</taxon>
        <taxon>Micrococcales</taxon>
        <taxon>Micrococcaceae</taxon>
        <taxon>Arthrobacter</taxon>
    </lineage>
</organism>
<dbReference type="Pfam" id="PF01593">
    <property type="entry name" value="Amino_oxidase"/>
    <property type="match status" value="2"/>
</dbReference>
<dbReference type="InterPro" id="IPR002937">
    <property type="entry name" value="Amino_oxidase"/>
</dbReference>
<dbReference type="InterPro" id="IPR050281">
    <property type="entry name" value="Flavin_monoamine_oxidase"/>
</dbReference>
<protein>
    <submittedName>
        <fullName evidence="2">Flavin monoamine oxidase family protein</fullName>
    </submittedName>
</protein>
<dbReference type="EMBL" id="BAABEO010000011">
    <property type="protein sequence ID" value="GAA3681446.1"/>
    <property type="molecule type" value="Genomic_DNA"/>
</dbReference>
<feature type="domain" description="Amine oxidase" evidence="1">
    <location>
        <begin position="146"/>
        <end position="407"/>
    </location>
</feature>
<feature type="domain" description="Amine oxidase" evidence="1">
    <location>
        <begin position="16"/>
        <end position="90"/>
    </location>
</feature>
<evidence type="ECO:0000313" key="3">
    <source>
        <dbReference type="Proteomes" id="UP001500752"/>
    </source>
</evidence>
<sequence length="423" mass="44184">MAENQVTSVAVIGAGFAGLSAATRLMDAGCDVTVLEARDRVGGRVWSSRVGTPSGREATIEHGAEFVLSGYDELREIAGRLGLDLVDTGMSYYVRELAEHPEITTADIAAAGARATALAQSLEGQYTVDDVLARMREDEHLTEALRCRVEISAAVSASELSPGALSQVASFTEKPSWRVAGGNQSIALGLSGLLGDRIRLNTPVHEVRETRGGVEVVTSAGTERYDAAVVALPLGIIRSGAVRVPTADAREALLGRVIQGHAAKIHVPLAAPAPTSAVMSVPGRFWTWTAVDATGEVAPVLNGFMGSRAALDRFRVEESAEQWAAAARASRPDLQLDEGTATVTTWSTDRYARGAYAALPAAWEAADSAALESPIGRVHFAGEYLDPDFVGLMEGALRSGRRAAEAIGATGAISAPVAVEVGA</sequence>
<dbReference type="InterPro" id="IPR036188">
    <property type="entry name" value="FAD/NAD-bd_sf"/>
</dbReference>
<dbReference type="PANTHER" id="PTHR10742">
    <property type="entry name" value="FLAVIN MONOAMINE OXIDASE"/>
    <property type="match status" value="1"/>
</dbReference>
<dbReference type="SUPFAM" id="SSF51905">
    <property type="entry name" value="FAD/NAD(P)-binding domain"/>
    <property type="match status" value="1"/>
</dbReference>
<dbReference type="Proteomes" id="UP001500752">
    <property type="component" value="Unassembled WGS sequence"/>
</dbReference>
<name>A0ABP7C6E4_9MICC</name>
<keyword evidence="3" id="KW-1185">Reference proteome</keyword>
<accession>A0ABP7C6E4</accession>
<evidence type="ECO:0000313" key="2">
    <source>
        <dbReference type="EMBL" id="GAA3681446.1"/>
    </source>
</evidence>
<gene>
    <name evidence="2" type="ORF">GCM10023081_19370</name>
</gene>
<dbReference type="PANTHER" id="PTHR10742:SF410">
    <property type="entry name" value="LYSINE-SPECIFIC HISTONE DEMETHYLASE 2"/>
    <property type="match status" value="1"/>
</dbReference>
<dbReference type="RefSeq" id="WP_345150353.1">
    <property type="nucleotide sequence ID" value="NZ_BAABEO010000011.1"/>
</dbReference>